<feature type="domain" description="DUF6879" evidence="1">
    <location>
        <begin position="21"/>
        <end position="191"/>
    </location>
</feature>
<keyword evidence="3" id="KW-1185">Reference proteome</keyword>
<name>A0A895YA18_9ACTN</name>
<evidence type="ECO:0000313" key="2">
    <source>
        <dbReference type="EMBL" id="QSB13102.1"/>
    </source>
</evidence>
<evidence type="ECO:0000259" key="1">
    <source>
        <dbReference type="Pfam" id="PF21806"/>
    </source>
</evidence>
<proteinExistence type="predicted"/>
<gene>
    <name evidence="2" type="ORF">JQS43_15805</name>
</gene>
<accession>A0A895YA18</accession>
<dbReference type="EMBL" id="CP070499">
    <property type="protein sequence ID" value="QSB13102.1"/>
    <property type="molecule type" value="Genomic_DNA"/>
</dbReference>
<dbReference type="AlphaFoldDB" id="A0A895YA18"/>
<dbReference type="RefSeq" id="WP_239675168.1">
    <property type="nucleotide sequence ID" value="NZ_CP070499.1"/>
</dbReference>
<protein>
    <recommendedName>
        <fullName evidence="1">DUF6879 domain-containing protein</fullName>
    </recommendedName>
</protein>
<reference evidence="2" key="1">
    <citation type="submission" date="2021-02" db="EMBL/GenBank/DDBJ databases">
        <title>Natrosporangium hydrolyticum gen. nov., sp. nov, a haloalkaliphilic actinobacterium from a soda solonchak soil.</title>
        <authorList>
            <person name="Sorokin D.Y."/>
            <person name="Khijniak T.V."/>
            <person name="Zakharycheva A.P."/>
            <person name="Boueva O.V."/>
            <person name="Ariskina E.V."/>
            <person name="Hahnke R.L."/>
            <person name="Bunk B."/>
            <person name="Sproer C."/>
            <person name="Schumann P."/>
            <person name="Evtushenko L.I."/>
            <person name="Kublanov I.V."/>
        </authorList>
    </citation>
    <scope>NUCLEOTIDE SEQUENCE</scope>
    <source>
        <strain evidence="2">DSM 106523</strain>
    </source>
</reference>
<dbReference type="KEGG" id="nhy:JQS43_15805"/>
<dbReference type="Pfam" id="PF21806">
    <property type="entry name" value="DUF6879"/>
    <property type="match status" value="1"/>
</dbReference>
<evidence type="ECO:0000313" key="3">
    <source>
        <dbReference type="Proteomes" id="UP000662857"/>
    </source>
</evidence>
<sequence>MRESLVGAADERLEVTAYRAEFRDHFWRVDALGVWKLERQQYFQEPGDDSWEAFADGNWEESLRLLAARRAELEDEHRRISQLGFSVRRVRVVEEPIIPYVQWELHLLRLREQCGTGVRVVTPEQVARFESSGPLPEICTLGSSVMYEIVYNDHGILDGGRRYTDPELIRQWQQLTADLYADGEPLADYFARRVADLPAPAVPQVS</sequence>
<dbReference type="InterPro" id="IPR049244">
    <property type="entry name" value="DUF6879"/>
</dbReference>
<organism evidence="2 3">
    <name type="scientific">Natronosporangium hydrolyticum</name>
    <dbReference type="NCBI Taxonomy" id="2811111"/>
    <lineage>
        <taxon>Bacteria</taxon>
        <taxon>Bacillati</taxon>
        <taxon>Actinomycetota</taxon>
        <taxon>Actinomycetes</taxon>
        <taxon>Micromonosporales</taxon>
        <taxon>Micromonosporaceae</taxon>
        <taxon>Natronosporangium</taxon>
    </lineage>
</organism>
<dbReference type="Proteomes" id="UP000662857">
    <property type="component" value="Chromosome"/>
</dbReference>